<evidence type="ECO:0000313" key="16">
    <source>
        <dbReference type="EMBL" id="MBI5131519.1"/>
    </source>
</evidence>
<keyword evidence="6 13" id="KW-0812">Transmembrane</keyword>
<organism evidence="16 17">
    <name type="scientific">Rhodopseudomonas palustris</name>
    <dbReference type="NCBI Taxonomy" id="1076"/>
    <lineage>
        <taxon>Bacteria</taxon>
        <taxon>Pseudomonadati</taxon>
        <taxon>Pseudomonadota</taxon>
        <taxon>Alphaproteobacteria</taxon>
        <taxon>Hyphomicrobiales</taxon>
        <taxon>Nitrobacteraceae</taxon>
        <taxon>Rhodopseudomonas</taxon>
    </lineage>
</organism>
<evidence type="ECO:0000259" key="14">
    <source>
        <dbReference type="PROSITE" id="PS50109"/>
    </source>
</evidence>
<dbReference type="InterPro" id="IPR003661">
    <property type="entry name" value="HisK_dim/P_dom"/>
</dbReference>
<dbReference type="Pfam" id="PF00512">
    <property type="entry name" value="HisKA"/>
    <property type="match status" value="1"/>
</dbReference>
<dbReference type="Pfam" id="PF02518">
    <property type="entry name" value="HATPase_c"/>
    <property type="match status" value="1"/>
</dbReference>
<dbReference type="SMART" id="SM00387">
    <property type="entry name" value="HATPase_c"/>
    <property type="match status" value="1"/>
</dbReference>
<dbReference type="InterPro" id="IPR036890">
    <property type="entry name" value="HATPase_C_sf"/>
</dbReference>
<feature type="domain" description="HAMP" evidence="15">
    <location>
        <begin position="170"/>
        <end position="222"/>
    </location>
</feature>
<evidence type="ECO:0000256" key="10">
    <source>
        <dbReference type="ARBA" id="ARBA00022989"/>
    </source>
</evidence>
<comment type="caution">
    <text evidence="16">The sequence shown here is derived from an EMBL/GenBank/DDBJ whole genome shotgun (WGS) entry which is preliminary data.</text>
</comment>
<dbReference type="AlphaFoldDB" id="A0A933S1U3"/>
<dbReference type="PANTHER" id="PTHR45436:SF14">
    <property type="entry name" value="SENSOR PROTEIN QSEC"/>
    <property type="match status" value="1"/>
</dbReference>
<evidence type="ECO:0000259" key="15">
    <source>
        <dbReference type="PROSITE" id="PS50885"/>
    </source>
</evidence>
<evidence type="ECO:0000256" key="5">
    <source>
        <dbReference type="ARBA" id="ARBA00022679"/>
    </source>
</evidence>
<feature type="transmembrane region" description="Helical" evidence="13">
    <location>
        <begin position="147"/>
        <end position="169"/>
    </location>
</feature>
<dbReference type="EMBL" id="JACRJB010000053">
    <property type="protein sequence ID" value="MBI5131519.1"/>
    <property type="molecule type" value="Genomic_DNA"/>
</dbReference>
<dbReference type="SUPFAM" id="SSF55874">
    <property type="entry name" value="ATPase domain of HSP90 chaperone/DNA topoisomerase II/histidine kinase"/>
    <property type="match status" value="1"/>
</dbReference>
<keyword evidence="7" id="KW-0547">Nucleotide-binding</keyword>
<keyword evidence="11" id="KW-0902">Two-component regulatory system</keyword>
<evidence type="ECO:0000256" key="2">
    <source>
        <dbReference type="ARBA" id="ARBA00004141"/>
    </source>
</evidence>
<evidence type="ECO:0000256" key="8">
    <source>
        <dbReference type="ARBA" id="ARBA00022777"/>
    </source>
</evidence>
<dbReference type="PROSITE" id="PS50885">
    <property type="entry name" value="HAMP"/>
    <property type="match status" value="1"/>
</dbReference>
<evidence type="ECO:0000256" key="7">
    <source>
        <dbReference type="ARBA" id="ARBA00022741"/>
    </source>
</evidence>
<accession>A0A933S1U3</accession>
<evidence type="ECO:0000256" key="3">
    <source>
        <dbReference type="ARBA" id="ARBA00012438"/>
    </source>
</evidence>
<evidence type="ECO:0000256" key="13">
    <source>
        <dbReference type="SAM" id="Phobius"/>
    </source>
</evidence>
<feature type="transmembrane region" description="Helical" evidence="13">
    <location>
        <begin position="16"/>
        <end position="36"/>
    </location>
</feature>
<dbReference type="SMART" id="SM00388">
    <property type="entry name" value="HisKA"/>
    <property type="match status" value="1"/>
</dbReference>
<dbReference type="InterPro" id="IPR036097">
    <property type="entry name" value="HisK_dim/P_sf"/>
</dbReference>
<name>A0A933S1U3_RHOPL</name>
<dbReference type="PANTHER" id="PTHR45436">
    <property type="entry name" value="SENSOR HISTIDINE KINASE YKOH"/>
    <property type="match status" value="1"/>
</dbReference>
<reference evidence="16" key="1">
    <citation type="submission" date="2020-07" db="EMBL/GenBank/DDBJ databases">
        <title>Huge and variable diversity of episymbiotic CPR bacteria and DPANN archaea in groundwater ecosystems.</title>
        <authorList>
            <person name="He C.Y."/>
            <person name="Keren R."/>
            <person name="Whittaker M."/>
            <person name="Farag I.F."/>
            <person name="Doudna J."/>
            <person name="Cate J.H.D."/>
            <person name="Banfield J.F."/>
        </authorList>
    </citation>
    <scope>NUCLEOTIDE SEQUENCE</scope>
    <source>
        <strain evidence="16">NC_groundwater_1818_Pr3_B-0.1um_66_35</strain>
    </source>
</reference>
<evidence type="ECO:0000256" key="4">
    <source>
        <dbReference type="ARBA" id="ARBA00022553"/>
    </source>
</evidence>
<dbReference type="CDD" id="cd00082">
    <property type="entry name" value="HisKA"/>
    <property type="match status" value="1"/>
</dbReference>
<evidence type="ECO:0000256" key="1">
    <source>
        <dbReference type="ARBA" id="ARBA00000085"/>
    </source>
</evidence>
<feature type="domain" description="Histidine kinase" evidence="14">
    <location>
        <begin position="230"/>
        <end position="444"/>
    </location>
</feature>
<keyword evidence="9" id="KW-0067">ATP-binding</keyword>
<dbReference type="InterPro" id="IPR004358">
    <property type="entry name" value="Sig_transdc_His_kin-like_C"/>
</dbReference>
<protein>
    <recommendedName>
        <fullName evidence="3">histidine kinase</fullName>
        <ecNumber evidence="3">2.7.13.3</ecNumber>
    </recommendedName>
</protein>
<dbReference type="InterPro" id="IPR003594">
    <property type="entry name" value="HATPase_dom"/>
</dbReference>
<keyword evidence="5" id="KW-0808">Transferase</keyword>
<evidence type="ECO:0000256" key="12">
    <source>
        <dbReference type="ARBA" id="ARBA00023136"/>
    </source>
</evidence>
<dbReference type="GO" id="GO:0005886">
    <property type="term" value="C:plasma membrane"/>
    <property type="evidence" value="ECO:0007669"/>
    <property type="project" value="TreeGrafter"/>
</dbReference>
<comment type="subcellular location">
    <subcellularLocation>
        <location evidence="2">Membrane</location>
        <topology evidence="2">Multi-pass membrane protein</topology>
    </subcellularLocation>
</comment>
<dbReference type="PRINTS" id="PR00344">
    <property type="entry name" value="BCTRLSENSOR"/>
</dbReference>
<evidence type="ECO:0000313" key="17">
    <source>
        <dbReference type="Proteomes" id="UP000782519"/>
    </source>
</evidence>
<dbReference type="Gene3D" id="3.30.565.10">
    <property type="entry name" value="Histidine kinase-like ATPase, C-terminal domain"/>
    <property type="match status" value="1"/>
</dbReference>
<keyword evidence="10 13" id="KW-1133">Transmembrane helix</keyword>
<evidence type="ECO:0000256" key="11">
    <source>
        <dbReference type="ARBA" id="ARBA00023012"/>
    </source>
</evidence>
<dbReference type="InterPro" id="IPR005467">
    <property type="entry name" value="His_kinase_dom"/>
</dbReference>
<dbReference type="GO" id="GO:0005524">
    <property type="term" value="F:ATP binding"/>
    <property type="evidence" value="ECO:0007669"/>
    <property type="project" value="UniProtKB-KW"/>
</dbReference>
<dbReference type="GO" id="GO:0000155">
    <property type="term" value="F:phosphorelay sensor kinase activity"/>
    <property type="evidence" value="ECO:0007669"/>
    <property type="project" value="InterPro"/>
</dbReference>
<dbReference type="Proteomes" id="UP000782519">
    <property type="component" value="Unassembled WGS sequence"/>
</dbReference>
<comment type="catalytic activity">
    <reaction evidence="1">
        <text>ATP + protein L-histidine = ADP + protein N-phospho-L-histidine.</text>
        <dbReference type="EC" id="2.7.13.3"/>
    </reaction>
</comment>
<evidence type="ECO:0000256" key="6">
    <source>
        <dbReference type="ARBA" id="ARBA00022692"/>
    </source>
</evidence>
<sequence length="455" mass="48769">MDGGPGMLISSLRGRLFVGLTVLIVGTGLAAGYLAFRWAFDEAIELQDSVLLQVASLAAKNRLTDHPGDTGVDEEARLVVDELAPRADEPAPGARHPRLPPDLPEGLQTVARAGEQWRVFVRTRSDGTRVAVGQPAASRDEIARDSALRTIVPLGILIPALMLLIGIVVDRSLRPLSRLAETLDAKQTDHLERLPTAGIPKELLPFVESINRLLDRIATMFDRQGRFIADAAHELRSPITALSVQADNLDRSALSDDGLQRMDALRSGIRRTAHLLEQLLAFARYDQAPSDALPEQALDRILKEVVADLLPEARRSGIDLGFMHVDTATMRAEPLALAMLARNLLDNAIRYTPKGGTIDVSLQAGDGVAVLRIVDSGPGIPTHDMGRIFEPFFRGARPSGDGTGLGLSIVRRIVESHGGTIELDNAVDGTGSGLTVRVTLPLADRRPGLAGPGGA</sequence>
<dbReference type="InterPro" id="IPR003660">
    <property type="entry name" value="HAMP_dom"/>
</dbReference>
<proteinExistence type="predicted"/>
<gene>
    <name evidence="16" type="ORF">HZA66_18940</name>
</gene>
<keyword evidence="8 16" id="KW-0418">Kinase</keyword>
<dbReference type="CDD" id="cd00075">
    <property type="entry name" value="HATPase"/>
    <property type="match status" value="1"/>
</dbReference>
<evidence type="ECO:0000256" key="9">
    <source>
        <dbReference type="ARBA" id="ARBA00022840"/>
    </source>
</evidence>
<dbReference type="InterPro" id="IPR050428">
    <property type="entry name" value="TCS_sensor_his_kinase"/>
</dbReference>
<keyword evidence="12 13" id="KW-0472">Membrane</keyword>
<dbReference type="Gene3D" id="1.10.287.130">
    <property type="match status" value="1"/>
</dbReference>
<dbReference type="SUPFAM" id="SSF47384">
    <property type="entry name" value="Homodimeric domain of signal transducing histidine kinase"/>
    <property type="match status" value="1"/>
</dbReference>
<keyword evidence="4" id="KW-0597">Phosphoprotein</keyword>
<dbReference type="PROSITE" id="PS50109">
    <property type="entry name" value="HIS_KIN"/>
    <property type="match status" value="1"/>
</dbReference>
<dbReference type="EC" id="2.7.13.3" evidence="3"/>